<dbReference type="SUPFAM" id="SSF52047">
    <property type="entry name" value="RNI-like"/>
    <property type="match status" value="1"/>
</dbReference>
<protein>
    <submittedName>
        <fullName evidence="2">Uncharacterized protein</fullName>
    </submittedName>
</protein>
<evidence type="ECO:0000313" key="3">
    <source>
        <dbReference type="Proteomes" id="UP000703661"/>
    </source>
</evidence>
<gene>
    <name evidence="2" type="ORF">BGZ80_001988</name>
</gene>
<keyword evidence="3" id="KW-1185">Reference proteome</keyword>
<dbReference type="Gene3D" id="3.80.10.10">
    <property type="entry name" value="Ribonuclease Inhibitor"/>
    <property type="match status" value="1"/>
</dbReference>
<proteinExistence type="predicted"/>
<feature type="compositionally biased region" description="Polar residues" evidence="1">
    <location>
        <begin position="195"/>
        <end position="205"/>
    </location>
</feature>
<evidence type="ECO:0000313" key="2">
    <source>
        <dbReference type="EMBL" id="KAG0009857.1"/>
    </source>
</evidence>
<evidence type="ECO:0000256" key="1">
    <source>
        <dbReference type="SAM" id="MobiDB-lite"/>
    </source>
</evidence>
<accession>A0A9P6MQF3</accession>
<dbReference type="InterPro" id="IPR032675">
    <property type="entry name" value="LRR_dom_sf"/>
</dbReference>
<organism evidence="2 3">
    <name type="scientific">Entomortierella chlamydospora</name>
    <dbReference type="NCBI Taxonomy" id="101097"/>
    <lineage>
        <taxon>Eukaryota</taxon>
        <taxon>Fungi</taxon>
        <taxon>Fungi incertae sedis</taxon>
        <taxon>Mucoromycota</taxon>
        <taxon>Mortierellomycotina</taxon>
        <taxon>Mortierellomycetes</taxon>
        <taxon>Mortierellales</taxon>
        <taxon>Mortierellaceae</taxon>
        <taxon>Entomortierella</taxon>
    </lineage>
</organism>
<name>A0A9P6MQF3_9FUNG</name>
<dbReference type="EMBL" id="JAAAID010001477">
    <property type="protein sequence ID" value="KAG0009857.1"/>
    <property type="molecule type" value="Genomic_DNA"/>
</dbReference>
<dbReference type="Proteomes" id="UP000703661">
    <property type="component" value="Unassembled WGS sequence"/>
</dbReference>
<sequence>MVSTSDPSRLGTIASYDVFYTPKSTPSTEGPIGDQTIDQLRSEEISNLETHLETRARNAVGLFEGKLLIDMMDKCPRLSVFVMVGFPFDNDQLIRQIGDRVARASANATSSSSSSSHKASGLAGSVSIPSRPYYTGLKKLELTNLYFCRVKAKPVEYLLNHCTPDLEELLLSVSFGSRTEAESDDTDVNAVPIPGTSNTKTTALTRTPPLYEDSGQEWKLRKLTIKGDLSGPGPLIWLPLLRRCSQLQEICVDVFKYETMEQLATTLSRCCPKISEITLQCITGGPQEDSRIADLIKASRSWKRLSMSFFHGFGPLSTTALIKHSGTLETLVLDECDGITSEDIQLVLTSCSNLKTFRAMTSNGMTFSSTVYLDASDMVDSPWACQNLENLKLVITGIARPDLQENQYGEQFVGPLHDGTITGYDLQKTVYEQLGKLTKLQELWLGHDKQDLDDEENYHPTEVEGQWQFIDPDEQFECLEFSLKSGLDLLHGLNDLKVLNIDRMKTKIGLSEVQWMVKQWPKLERIIGLVIQGEKTPKHVQWLYDNRPDIELPPVLGHFITAFSAF</sequence>
<dbReference type="AlphaFoldDB" id="A0A9P6MQF3"/>
<reference evidence="2" key="1">
    <citation type="journal article" date="2020" name="Fungal Divers.">
        <title>Resolving the Mortierellaceae phylogeny through synthesis of multi-gene phylogenetics and phylogenomics.</title>
        <authorList>
            <person name="Vandepol N."/>
            <person name="Liber J."/>
            <person name="Desiro A."/>
            <person name="Na H."/>
            <person name="Kennedy M."/>
            <person name="Barry K."/>
            <person name="Grigoriev I.V."/>
            <person name="Miller A.N."/>
            <person name="O'Donnell K."/>
            <person name="Stajich J.E."/>
            <person name="Bonito G."/>
        </authorList>
    </citation>
    <scope>NUCLEOTIDE SEQUENCE</scope>
    <source>
        <strain evidence="2">NRRL 2769</strain>
    </source>
</reference>
<comment type="caution">
    <text evidence="2">The sequence shown here is derived from an EMBL/GenBank/DDBJ whole genome shotgun (WGS) entry which is preliminary data.</text>
</comment>
<feature type="region of interest" description="Disordered" evidence="1">
    <location>
        <begin position="184"/>
        <end position="208"/>
    </location>
</feature>